<dbReference type="Proteomes" id="UP000680839">
    <property type="component" value="Chromosome"/>
</dbReference>
<name>A0A975NC51_9BRAD</name>
<organism evidence="1 2">
    <name type="scientific">Bradyrhizobium sediminis</name>
    <dbReference type="NCBI Taxonomy" id="2840469"/>
    <lineage>
        <taxon>Bacteria</taxon>
        <taxon>Pseudomonadati</taxon>
        <taxon>Pseudomonadota</taxon>
        <taxon>Alphaproteobacteria</taxon>
        <taxon>Hyphomicrobiales</taxon>
        <taxon>Nitrobacteraceae</taxon>
        <taxon>Bradyrhizobium</taxon>
    </lineage>
</organism>
<dbReference type="AlphaFoldDB" id="A0A975NC51"/>
<evidence type="ECO:0000313" key="2">
    <source>
        <dbReference type="Proteomes" id="UP000680839"/>
    </source>
</evidence>
<dbReference type="RefSeq" id="WP_215621203.1">
    <property type="nucleotide sequence ID" value="NZ_CP076134.1"/>
</dbReference>
<dbReference type="EMBL" id="CP076134">
    <property type="protein sequence ID" value="QWG12382.1"/>
    <property type="molecule type" value="Genomic_DNA"/>
</dbReference>
<sequence>MNNFQLNLTKDVIELISPAAVGDVSVSISKGPNEVIVEAKLTSRNLSLWIYENGASILGNGIDIRFEVADHREPSVLAETFLKKVSETIPSGDTQRSDS</sequence>
<evidence type="ECO:0000313" key="1">
    <source>
        <dbReference type="EMBL" id="QWG12382.1"/>
    </source>
</evidence>
<gene>
    <name evidence="1" type="ORF">KMZ29_22155</name>
</gene>
<proteinExistence type="predicted"/>
<accession>A0A975NC51</accession>
<reference evidence="1" key="1">
    <citation type="submission" date="2021-06" db="EMBL/GenBank/DDBJ databases">
        <title>Bradyrhizobium sp. S2-20-1 Genome sequencing.</title>
        <authorList>
            <person name="Jin L."/>
        </authorList>
    </citation>
    <scope>NUCLEOTIDE SEQUENCE</scope>
    <source>
        <strain evidence="1">S2-20-1</strain>
    </source>
</reference>
<protein>
    <submittedName>
        <fullName evidence="1">Uncharacterized protein</fullName>
    </submittedName>
</protein>